<feature type="transmembrane region" description="Helical" evidence="1">
    <location>
        <begin position="93"/>
        <end position="122"/>
    </location>
</feature>
<feature type="transmembrane region" description="Helical" evidence="1">
    <location>
        <begin position="54"/>
        <end position="73"/>
    </location>
</feature>
<dbReference type="Pfam" id="PF07331">
    <property type="entry name" value="TctB"/>
    <property type="match status" value="1"/>
</dbReference>
<keyword evidence="1" id="KW-1133">Transmembrane helix</keyword>
<dbReference type="InterPro" id="IPR009936">
    <property type="entry name" value="DUF1468"/>
</dbReference>
<evidence type="ECO:0000256" key="1">
    <source>
        <dbReference type="SAM" id="Phobius"/>
    </source>
</evidence>
<feature type="transmembrane region" description="Helical" evidence="1">
    <location>
        <begin position="134"/>
        <end position="157"/>
    </location>
</feature>
<sequence>MPVENAHTPERKTPPFFRKPAGISGLLLMALALFFFSFTVTGKWSTGAGIGARLFPQLSLGTMFLTGAAIFFSRGETGGSKHGEVTPLRVISFMGLAVLFVFGVLRLGLAVGTFLYLTAIFFHFGKDGGMVRKVLLPALGITVFIWGLFTYFAQIVLPPALLF</sequence>
<feature type="transmembrane region" description="Helical" evidence="1">
    <location>
        <begin position="20"/>
        <end position="42"/>
    </location>
</feature>
<gene>
    <name evidence="3" type="ORF">C8D99_10387</name>
</gene>
<protein>
    <submittedName>
        <fullName evidence="3">Tripartite tricarboxylate transporter TctB family protein</fullName>
    </submittedName>
</protein>
<evidence type="ECO:0000313" key="3">
    <source>
        <dbReference type="EMBL" id="TDY62867.1"/>
    </source>
</evidence>
<keyword evidence="4" id="KW-1185">Reference proteome</keyword>
<organism evidence="3 4">
    <name type="scientific">Aminivibrio pyruvatiphilus</name>
    <dbReference type="NCBI Taxonomy" id="1005740"/>
    <lineage>
        <taxon>Bacteria</taxon>
        <taxon>Thermotogati</taxon>
        <taxon>Synergistota</taxon>
        <taxon>Synergistia</taxon>
        <taxon>Synergistales</taxon>
        <taxon>Aminobacteriaceae</taxon>
        <taxon>Aminivibrio</taxon>
    </lineage>
</organism>
<reference evidence="3 4" key="1">
    <citation type="submission" date="2019-03" db="EMBL/GenBank/DDBJ databases">
        <title>Genomic Encyclopedia of Type Strains, Phase IV (KMG-IV): sequencing the most valuable type-strain genomes for metagenomic binning, comparative biology and taxonomic classification.</title>
        <authorList>
            <person name="Goeker M."/>
        </authorList>
    </citation>
    <scope>NUCLEOTIDE SEQUENCE [LARGE SCALE GENOMIC DNA]</scope>
    <source>
        <strain evidence="3 4">DSM 25964</strain>
    </source>
</reference>
<feature type="domain" description="DUF1468" evidence="2">
    <location>
        <begin position="23"/>
        <end position="158"/>
    </location>
</feature>
<evidence type="ECO:0000313" key="4">
    <source>
        <dbReference type="Proteomes" id="UP000295066"/>
    </source>
</evidence>
<evidence type="ECO:0000259" key="2">
    <source>
        <dbReference type="Pfam" id="PF07331"/>
    </source>
</evidence>
<name>A0A4R8MER0_9BACT</name>
<dbReference type="Proteomes" id="UP000295066">
    <property type="component" value="Unassembled WGS sequence"/>
</dbReference>
<comment type="caution">
    <text evidence="3">The sequence shown here is derived from an EMBL/GenBank/DDBJ whole genome shotgun (WGS) entry which is preliminary data.</text>
</comment>
<dbReference type="AlphaFoldDB" id="A0A4R8MER0"/>
<keyword evidence="1" id="KW-0472">Membrane</keyword>
<dbReference type="EMBL" id="SORI01000003">
    <property type="protein sequence ID" value="TDY62867.1"/>
    <property type="molecule type" value="Genomic_DNA"/>
</dbReference>
<accession>A0A4R8MER0</accession>
<keyword evidence="1" id="KW-0812">Transmembrane</keyword>
<proteinExistence type="predicted"/>